<dbReference type="KEGG" id="hoh:Hoch_5081"/>
<organism evidence="2 3">
    <name type="scientific">Haliangium ochraceum (strain DSM 14365 / JCM 11303 / SMP-2)</name>
    <dbReference type="NCBI Taxonomy" id="502025"/>
    <lineage>
        <taxon>Bacteria</taxon>
        <taxon>Pseudomonadati</taxon>
        <taxon>Myxococcota</taxon>
        <taxon>Polyangia</taxon>
        <taxon>Haliangiales</taxon>
        <taxon>Kofleriaceae</taxon>
        <taxon>Haliangium</taxon>
    </lineage>
</organism>
<dbReference type="HOGENOM" id="CLU_446109_0_0_7"/>
<dbReference type="eggNOG" id="ENOG502Z8KJ">
    <property type="taxonomic scope" value="Bacteria"/>
</dbReference>
<name>D0LVK8_HALO1</name>
<reference evidence="2 3" key="1">
    <citation type="journal article" date="2010" name="Stand. Genomic Sci.">
        <title>Complete genome sequence of Haliangium ochraceum type strain (SMP-2).</title>
        <authorList>
            <consortium name="US DOE Joint Genome Institute (JGI-PGF)"/>
            <person name="Ivanova N."/>
            <person name="Daum C."/>
            <person name="Lang E."/>
            <person name="Abt B."/>
            <person name="Kopitz M."/>
            <person name="Saunders E."/>
            <person name="Lapidus A."/>
            <person name="Lucas S."/>
            <person name="Glavina Del Rio T."/>
            <person name="Nolan M."/>
            <person name="Tice H."/>
            <person name="Copeland A."/>
            <person name="Cheng J.F."/>
            <person name="Chen F."/>
            <person name="Bruce D."/>
            <person name="Goodwin L."/>
            <person name="Pitluck S."/>
            <person name="Mavromatis K."/>
            <person name="Pati A."/>
            <person name="Mikhailova N."/>
            <person name="Chen A."/>
            <person name="Palaniappan K."/>
            <person name="Land M."/>
            <person name="Hauser L."/>
            <person name="Chang Y.J."/>
            <person name="Jeffries C.D."/>
            <person name="Detter J.C."/>
            <person name="Brettin T."/>
            <person name="Rohde M."/>
            <person name="Goker M."/>
            <person name="Bristow J."/>
            <person name="Markowitz V."/>
            <person name="Eisen J.A."/>
            <person name="Hugenholtz P."/>
            <person name="Kyrpides N.C."/>
            <person name="Klenk H.P."/>
        </authorList>
    </citation>
    <scope>NUCLEOTIDE SEQUENCE [LARGE SCALE GENOMIC DNA]</scope>
    <source>
        <strain evidence="3">DSM 14365 / CIP 107738 / JCM 11303 / AJ 13395 / SMP-2</strain>
    </source>
</reference>
<dbReference type="Proteomes" id="UP000001880">
    <property type="component" value="Chromosome"/>
</dbReference>
<evidence type="ECO:0000313" key="2">
    <source>
        <dbReference type="EMBL" id="ACY17569.1"/>
    </source>
</evidence>
<dbReference type="OrthoDB" id="568358at2"/>
<gene>
    <name evidence="2" type="ordered locus">Hoch_5081</name>
</gene>
<dbReference type="RefSeq" id="WP_012830161.1">
    <property type="nucleotide sequence ID" value="NC_013440.1"/>
</dbReference>
<proteinExistence type="predicted"/>
<dbReference type="STRING" id="502025.Hoch_5081"/>
<sequence>MPHTAALSDLNVLEPSLPAAWHRLRVLLAEFDRFVSGKPPLEPAEARAQTLAEAAALRARLLEETARVAELSPDAHPIAPERHQAWFIDAVLMWTRFAAAGGRARVDTLGDDTLGAFPIDFEPTDGDRARLFRALSRVSGQDEAAIAARAENLGHLSSNLLVKRAITDWVSDSVNTADDPDAAVLALFHRLYGPVPLRVGDVSLVCTSAVMFFCIPIGEDDVLAQGDFAARPEAERQHIQRFLGQAQRASMSSKQVRFPAFGLFERERIDPTLAADIAAAAHPELVRAFGDEGRALTPEVVVETLATMLILVPADKAPMFLVHDAWGHAWQETLCEFEWLFGGFGALDSPLTPDTGGVAEADGTPTLRHAFTERDGRAALDHQALEHAVEADLRRRIKVGLNLAASEALADLIEHKFARVFGPEHALPTSSLLPDATCKLDLGLLDVKRAVRLWRKPYVRLSSDAEVQAALVDALAERGAVRAGLDEAVAEAASHILRRYAHAFSLEVGAAEGREGGGEQAVVFGPTDEIDQAGDNNARGQAAAAVAPRAGDDGDGDGEARTPTTVLERGMLSTLALDAALTPLLESGQARYRARCEAAGRELPRWLCPSACIDLIALMLGWYYDQDHAVVLWHLDELLIEEIWPSLLALEDALANEA</sequence>
<dbReference type="AlphaFoldDB" id="D0LVK8"/>
<keyword evidence="3" id="KW-1185">Reference proteome</keyword>
<feature type="compositionally biased region" description="Low complexity" evidence="1">
    <location>
        <begin position="533"/>
        <end position="549"/>
    </location>
</feature>
<evidence type="ECO:0000313" key="3">
    <source>
        <dbReference type="Proteomes" id="UP000001880"/>
    </source>
</evidence>
<dbReference type="EMBL" id="CP001804">
    <property type="protein sequence ID" value="ACY17569.1"/>
    <property type="molecule type" value="Genomic_DNA"/>
</dbReference>
<feature type="region of interest" description="Disordered" evidence="1">
    <location>
        <begin position="533"/>
        <end position="561"/>
    </location>
</feature>
<evidence type="ECO:0000256" key="1">
    <source>
        <dbReference type="SAM" id="MobiDB-lite"/>
    </source>
</evidence>
<protein>
    <submittedName>
        <fullName evidence="2">Uncharacterized protein</fullName>
    </submittedName>
</protein>
<accession>D0LVK8</accession>